<dbReference type="RefSeq" id="WP_183727532.1">
    <property type="nucleotide sequence ID" value="NZ_JACHBW010000014.1"/>
</dbReference>
<evidence type="ECO:0000256" key="6">
    <source>
        <dbReference type="NCBIfam" id="TIGR02821"/>
    </source>
</evidence>
<dbReference type="NCBIfam" id="TIGR02821">
    <property type="entry name" value="fghA_ester_D"/>
    <property type="match status" value="1"/>
</dbReference>
<proteinExistence type="inferred from homology"/>
<dbReference type="PANTHER" id="PTHR10061">
    <property type="entry name" value="S-FORMYLGLUTATHIONE HYDROLASE"/>
    <property type="match status" value="1"/>
</dbReference>
<dbReference type="Pfam" id="PF00756">
    <property type="entry name" value="Esterase"/>
    <property type="match status" value="1"/>
</dbReference>
<protein>
    <recommendedName>
        <fullName evidence="2 6">S-formylglutathione hydrolase</fullName>
        <ecNumber evidence="2 6">3.1.2.12</ecNumber>
    </recommendedName>
</protein>
<accession>A0A7W9WUW3</accession>
<comment type="function">
    <text evidence="8">Serine hydrolase involved in the detoxification of formaldehyde.</text>
</comment>
<evidence type="ECO:0000313" key="9">
    <source>
        <dbReference type="EMBL" id="MBB6104817.1"/>
    </source>
</evidence>
<name>A0A7W9WUW3_9BURK</name>
<evidence type="ECO:0000313" key="10">
    <source>
        <dbReference type="Proteomes" id="UP000571554"/>
    </source>
</evidence>
<dbReference type="GO" id="GO:0052689">
    <property type="term" value="F:carboxylic ester hydrolase activity"/>
    <property type="evidence" value="ECO:0007669"/>
    <property type="project" value="UniProtKB-KW"/>
</dbReference>
<dbReference type="Proteomes" id="UP000571554">
    <property type="component" value="Unassembled WGS sequence"/>
</dbReference>
<dbReference type="EMBL" id="JACHBW010000014">
    <property type="protein sequence ID" value="MBB6104817.1"/>
    <property type="molecule type" value="Genomic_DNA"/>
</dbReference>
<feature type="active site" description="Charge relay system" evidence="7">
    <location>
        <position position="258"/>
    </location>
</feature>
<keyword evidence="10" id="KW-1185">Reference proteome</keyword>
<sequence length="280" mass="30846">MKLLNQHASFSGWQRFYRHDSTIIGLPMRFGLFVPETGNLSNVPLLVCLAGLSCNEETFASKAVAQAYASQAKIALLFPDTSPRGANIPGESESWEFGGGAGFYLDATEPPWSSFYKMESYIVKELIPIVVAEFGLGRSFVGITGHSMGGHGALTLAFKYPRIFGSVSAFAPICSAMRSPWGRHALPRYLGGNEQAWRRADACELLTSTGVRFPDGILIDQGMADEYVHSQLKPELLEEACRIAGQSVTLRRHERFDHSYYFVSTFVADHVSWHAKAAGR</sequence>
<comment type="caution">
    <text evidence="9">The sequence shown here is derived from an EMBL/GenBank/DDBJ whole genome shotgun (WGS) entry which is preliminary data.</text>
</comment>
<reference evidence="9 10" key="1">
    <citation type="submission" date="2020-08" db="EMBL/GenBank/DDBJ databases">
        <title>Above-ground endophytic microbial communities from plants in different locations in the United States.</title>
        <authorList>
            <person name="Frank C."/>
        </authorList>
    </citation>
    <scope>NUCLEOTIDE SEQUENCE [LARGE SCALE GENOMIC DNA]</scope>
    <source>
        <strain evidence="9 10">WP4_2_2</strain>
    </source>
</reference>
<organism evidence="9 10">
    <name type="scientific">Paraburkholderia bannensis</name>
    <dbReference type="NCBI Taxonomy" id="765414"/>
    <lineage>
        <taxon>Bacteria</taxon>
        <taxon>Pseudomonadati</taxon>
        <taxon>Pseudomonadota</taxon>
        <taxon>Betaproteobacteria</taxon>
        <taxon>Burkholderiales</taxon>
        <taxon>Burkholderiaceae</taxon>
        <taxon>Paraburkholderia</taxon>
    </lineage>
</organism>
<comment type="catalytic activity">
    <reaction evidence="5 8">
        <text>S-formylglutathione + H2O = formate + glutathione + H(+)</text>
        <dbReference type="Rhea" id="RHEA:14961"/>
        <dbReference type="ChEBI" id="CHEBI:15377"/>
        <dbReference type="ChEBI" id="CHEBI:15378"/>
        <dbReference type="ChEBI" id="CHEBI:15740"/>
        <dbReference type="ChEBI" id="CHEBI:57688"/>
        <dbReference type="ChEBI" id="CHEBI:57925"/>
        <dbReference type="EC" id="3.1.2.12"/>
    </reaction>
</comment>
<dbReference type="PANTHER" id="PTHR10061:SF0">
    <property type="entry name" value="S-FORMYLGLUTATHIONE HYDROLASE"/>
    <property type="match status" value="1"/>
</dbReference>
<evidence type="ECO:0000256" key="8">
    <source>
        <dbReference type="RuleBase" id="RU363068"/>
    </source>
</evidence>
<feature type="active site" description="Charge relay system" evidence="7">
    <location>
        <position position="147"/>
    </location>
</feature>
<comment type="similarity">
    <text evidence="1 8">Belongs to the esterase D family.</text>
</comment>
<dbReference type="GO" id="GO:0046294">
    <property type="term" value="P:formaldehyde catabolic process"/>
    <property type="evidence" value="ECO:0007669"/>
    <property type="project" value="InterPro"/>
</dbReference>
<dbReference type="InterPro" id="IPR014186">
    <property type="entry name" value="S-formylglutathione_hydrol"/>
</dbReference>
<dbReference type="AlphaFoldDB" id="A0A7W9WUW3"/>
<evidence type="ECO:0000256" key="7">
    <source>
        <dbReference type="PIRSR" id="PIRSR614186-1"/>
    </source>
</evidence>
<dbReference type="InterPro" id="IPR000801">
    <property type="entry name" value="Esterase-like"/>
</dbReference>
<gene>
    <name evidence="9" type="ORF">F4827_004682</name>
</gene>
<keyword evidence="3 8" id="KW-0719">Serine esterase</keyword>
<dbReference type="GO" id="GO:0018738">
    <property type="term" value="F:S-formylglutathione hydrolase activity"/>
    <property type="evidence" value="ECO:0007669"/>
    <property type="project" value="UniProtKB-UniRule"/>
</dbReference>
<keyword evidence="4 8" id="KW-0378">Hydrolase</keyword>
<evidence type="ECO:0000256" key="2">
    <source>
        <dbReference type="ARBA" id="ARBA00012479"/>
    </source>
</evidence>
<evidence type="ECO:0000256" key="4">
    <source>
        <dbReference type="ARBA" id="ARBA00022801"/>
    </source>
</evidence>
<dbReference type="GO" id="GO:0005829">
    <property type="term" value="C:cytosol"/>
    <property type="evidence" value="ECO:0007669"/>
    <property type="project" value="TreeGrafter"/>
</dbReference>
<feature type="active site" description="Charge relay system" evidence="7">
    <location>
        <position position="225"/>
    </location>
</feature>
<dbReference type="InterPro" id="IPR029058">
    <property type="entry name" value="AB_hydrolase_fold"/>
</dbReference>
<evidence type="ECO:0000256" key="3">
    <source>
        <dbReference type="ARBA" id="ARBA00022487"/>
    </source>
</evidence>
<dbReference type="Gene3D" id="3.40.50.1820">
    <property type="entry name" value="alpha/beta hydrolase"/>
    <property type="match status" value="1"/>
</dbReference>
<dbReference type="SUPFAM" id="SSF53474">
    <property type="entry name" value="alpha/beta-Hydrolases"/>
    <property type="match status" value="1"/>
</dbReference>
<dbReference type="EC" id="3.1.2.12" evidence="2 6"/>
<evidence type="ECO:0000256" key="1">
    <source>
        <dbReference type="ARBA" id="ARBA00005622"/>
    </source>
</evidence>
<evidence type="ECO:0000256" key="5">
    <source>
        <dbReference type="ARBA" id="ARBA00047590"/>
    </source>
</evidence>